<evidence type="ECO:0000313" key="2">
    <source>
        <dbReference type="Proteomes" id="UP001144978"/>
    </source>
</evidence>
<accession>A0ACC1Q3G4</accession>
<sequence length="247" mass="28081">MMRLPPGKASPDCLEKPASPRILLMLFRPRTDSPYSRLRVRGHMPRASRSRDALGACYATRHGRERGMLRVVITDGLVEITGDPSGKMYWTMEGFCQFIFLAYGVKLVGWLPHIRFTNLSNCSTKDIQALLEAWEQRRMRWERATAAEIAAAREHPRNACPGHRFPDPLARGGRNDIGKHRKRPTIDSTRFPPRYIRDGPKSQRYIDSDEEAEAIEDASIWDPPRRPAGLARGELAEDPIESFSDAE</sequence>
<dbReference type="EMBL" id="JANSHE010000619">
    <property type="protein sequence ID" value="KAJ3008681.1"/>
    <property type="molecule type" value="Genomic_DNA"/>
</dbReference>
<name>A0ACC1Q3G4_9APHY</name>
<reference evidence="1" key="1">
    <citation type="submission" date="2022-08" db="EMBL/GenBank/DDBJ databases">
        <title>Genome Sequence of Pycnoporus sanguineus.</title>
        <authorList>
            <person name="Buettner E."/>
        </authorList>
    </citation>
    <scope>NUCLEOTIDE SEQUENCE</scope>
    <source>
        <strain evidence="1">CG-C14</strain>
    </source>
</reference>
<dbReference type="Proteomes" id="UP001144978">
    <property type="component" value="Unassembled WGS sequence"/>
</dbReference>
<gene>
    <name evidence="1" type="ORF">NUW54_g3063</name>
</gene>
<comment type="caution">
    <text evidence="1">The sequence shown here is derived from an EMBL/GenBank/DDBJ whole genome shotgun (WGS) entry which is preliminary data.</text>
</comment>
<organism evidence="1 2">
    <name type="scientific">Trametes sanguinea</name>
    <dbReference type="NCBI Taxonomy" id="158606"/>
    <lineage>
        <taxon>Eukaryota</taxon>
        <taxon>Fungi</taxon>
        <taxon>Dikarya</taxon>
        <taxon>Basidiomycota</taxon>
        <taxon>Agaricomycotina</taxon>
        <taxon>Agaricomycetes</taxon>
        <taxon>Polyporales</taxon>
        <taxon>Polyporaceae</taxon>
        <taxon>Trametes</taxon>
    </lineage>
</organism>
<keyword evidence="2" id="KW-1185">Reference proteome</keyword>
<protein>
    <submittedName>
        <fullName evidence="1">Uncharacterized protein</fullName>
    </submittedName>
</protein>
<proteinExistence type="predicted"/>
<evidence type="ECO:0000313" key="1">
    <source>
        <dbReference type="EMBL" id="KAJ3008681.1"/>
    </source>
</evidence>